<reference evidence="1 2" key="1">
    <citation type="journal article" date="2022" name="Nat. Ecol. Evol.">
        <title>A masculinizing supergene underlies an exaggerated male reproductive morph in a spider.</title>
        <authorList>
            <person name="Hendrickx F."/>
            <person name="De Corte Z."/>
            <person name="Sonet G."/>
            <person name="Van Belleghem S.M."/>
            <person name="Kostlbacher S."/>
            <person name="Vangestel C."/>
        </authorList>
    </citation>
    <scope>NUCLEOTIDE SEQUENCE [LARGE SCALE GENOMIC DNA]</scope>
    <source>
        <strain evidence="1">W744_W776</strain>
    </source>
</reference>
<keyword evidence="2" id="KW-1185">Reference proteome</keyword>
<sequence>MSSHFRNLKDLPNILKLYNRKKDQLNAKVDKWIRVKEFGSNLYKDGYDPNTSFKKVIVEGKGWITISRQGSRFEKN</sequence>
<name>A0AAV6TNC3_9ARAC</name>
<dbReference type="AlphaFoldDB" id="A0AAV6TNC3"/>
<comment type="caution">
    <text evidence="1">The sequence shown here is derived from an EMBL/GenBank/DDBJ whole genome shotgun (WGS) entry which is preliminary data.</text>
</comment>
<dbReference type="EMBL" id="JAFNEN010001987">
    <property type="protein sequence ID" value="KAG8173196.1"/>
    <property type="molecule type" value="Genomic_DNA"/>
</dbReference>
<organism evidence="1 2">
    <name type="scientific">Oedothorax gibbosus</name>
    <dbReference type="NCBI Taxonomy" id="931172"/>
    <lineage>
        <taxon>Eukaryota</taxon>
        <taxon>Metazoa</taxon>
        <taxon>Ecdysozoa</taxon>
        <taxon>Arthropoda</taxon>
        <taxon>Chelicerata</taxon>
        <taxon>Arachnida</taxon>
        <taxon>Araneae</taxon>
        <taxon>Araneomorphae</taxon>
        <taxon>Entelegynae</taxon>
        <taxon>Araneoidea</taxon>
        <taxon>Linyphiidae</taxon>
        <taxon>Erigoninae</taxon>
        <taxon>Oedothorax</taxon>
    </lineage>
</organism>
<proteinExistence type="predicted"/>
<evidence type="ECO:0000313" key="1">
    <source>
        <dbReference type="EMBL" id="KAG8173196.1"/>
    </source>
</evidence>
<evidence type="ECO:0000313" key="2">
    <source>
        <dbReference type="Proteomes" id="UP000827092"/>
    </source>
</evidence>
<gene>
    <name evidence="1" type="ORF">JTE90_019311</name>
</gene>
<protein>
    <submittedName>
        <fullName evidence="1">Uncharacterized protein</fullName>
    </submittedName>
</protein>
<accession>A0AAV6TNC3</accession>
<dbReference type="Proteomes" id="UP000827092">
    <property type="component" value="Unassembled WGS sequence"/>
</dbReference>